<dbReference type="SMART" id="SM00116">
    <property type="entry name" value="CBS"/>
    <property type="match status" value="2"/>
</dbReference>
<proteinExistence type="predicted"/>
<dbReference type="Pfam" id="PF00571">
    <property type="entry name" value="CBS"/>
    <property type="match status" value="2"/>
</dbReference>
<dbReference type="SUPFAM" id="SSF54631">
    <property type="entry name" value="CBS-domain pair"/>
    <property type="match status" value="1"/>
</dbReference>
<dbReference type="InterPro" id="IPR000644">
    <property type="entry name" value="CBS_dom"/>
</dbReference>
<protein>
    <recommendedName>
        <fullName evidence="3">CBS domain-containing protein</fullName>
    </recommendedName>
</protein>
<keyword evidence="1" id="KW-0677">Repeat</keyword>
<evidence type="ECO:0000256" key="2">
    <source>
        <dbReference type="PROSITE-ProRule" id="PRU00703"/>
    </source>
</evidence>
<evidence type="ECO:0000259" key="3">
    <source>
        <dbReference type="PROSITE" id="PS51371"/>
    </source>
</evidence>
<dbReference type="PROSITE" id="PS51371">
    <property type="entry name" value="CBS"/>
    <property type="match status" value="2"/>
</dbReference>
<evidence type="ECO:0000313" key="4">
    <source>
        <dbReference type="EMBL" id="CDM93725.1"/>
    </source>
</evidence>
<dbReference type="Proteomes" id="UP000032946">
    <property type="component" value="Chromosome"/>
</dbReference>
<evidence type="ECO:0000313" key="5">
    <source>
        <dbReference type="Proteomes" id="UP000032946"/>
    </source>
</evidence>
<dbReference type="InterPro" id="IPR046342">
    <property type="entry name" value="CBS_dom_sf"/>
</dbReference>
<evidence type="ECO:0000256" key="1">
    <source>
        <dbReference type="ARBA" id="ARBA00022737"/>
    </source>
</evidence>
<keyword evidence="5" id="KW-1185">Reference proteome</keyword>
<reference evidence="4 5" key="1">
    <citation type="submission" date="2014-02" db="EMBL/GenBank/DDBJ databases">
        <authorList>
            <person name="Genoscope - CEA"/>
        </authorList>
    </citation>
    <scope>NUCLEOTIDE SEQUENCE [LARGE SCALE GENOMIC DNA]</scope>
    <source>
        <strain evidence="4 5">PCC 8005</strain>
    </source>
</reference>
<organism evidence="4 5">
    <name type="scientific">Limnospira indica PCC 8005</name>
    <dbReference type="NCBI Taxonomy" id="376219"/>
    <lineage>
        <taxon>Bacteria</taxon>
        <taxon>Bacillati</taxon>
        <taxon>Cyanobacteriota</taxon>
        <taxon>Cyanophyceae</taxon>
        <taxon>Oscillatoriophycideae</taxon>
        <taxon>Oscillatoriales</taxon>
        <taxon>Sirenicapillariaceae</taxon>
        <taxon>Limnospira</taxon>
    </lineage>
</organism>
<name>A0A9P1KDR9_9CYAN</name>
<feature type="domain" description="CBS" evidence="3">
    <location>
        <begin position="16"/>
        <end position="75"/>
    </location>
</feature>
<dbReference type="CDD" id="cd04586">
    <property type="entry name" value="CBS_pair_BON_assoc"/>
    <property type="match status" value="1"/>
</dbReference>
<dbReference type="InterPro" id="IPR051462">
    <property type="entry name" value="CBS_domain-containing"/>
</dbReference>
<dbReference type="AlphaFoldDB" id="A0A9P1KDR9"/>
<sequence length="164" mass="17670">MKPEPDTMAKTVADVMTPNPLVISPDAPLADAIALLAQNRIGGLPVMDNTGKLVGFISETDIIWQQSGVTPPAYITILDSVIYLENPSRYEKELHKALGQTVGDVMSNGPMITIKPDCSLSEAARLMNQKQVHRLPVLDGSKKLIGILTCGDIIRVMAMGTDDD</sequence>
<dbReference type="Gene3D" id="3.10.580.10">
    <property type="entry name" value="CBS-domain"/>
    <property type="match status" value="1"/>
</dbReference>
<feature type="domain" description="CBS" evidence="3">
    <location>
        <begin position="106"/>
        <end position="164"/>
    </location>
</feature>
<dbReference type="PANTHER" id="PTHR48108:SF6">
    <property type="entry name" value="CBS DOMAIN-CONTAINING PROTEIN CBSX1, CHLOROPLASTIC"/>
    <property type="match status" value="1"/>
</dbReference>
<keyword evidence="2" id="KW-0129">CBS domain</keyword>
<accession>A0A9P1KDR9</accession>
<gene>
    <name evidence="4" type="ORF">ARTHRO_11398</name>
</gene>
<dbReference type="PANTHER" id="PTHR48108">
    <property type="entry name" value="CBS DOMAIN-CONTAINING PROTEIN CBSX2, CHLOROPLASTIC"/>
    <property type="match status" value="1"/>
</dbReference>
<dbReference type="EMBL" id="FO818640">
    <property type="protein sequence ID" value="CDM93725.1"/>
    <property type="molecule type" value="Genomic_DNA"/>
</dbReference>